<dbReference type="EC" id="2.7.13.3" evidence="3"/>
<evidence type="ECO:0000256" key="8">
    <source>
        <dbReference type="ARBA" id="ARBA00022989"/>
    </source>
</evidence>
<dbReference type="Gene3D" id="1.10.287.130">
    <property type="match status" value="1"/>
</dbReference>
<evidence type="ECO:0000259" key="12">
    <source>
        <dbReference type="PROSITE" id="PS50109"/>
    </source>
</evidence>
<evidence type="ECO:0000256" key="6">
    <source>
        <dbReference type="ARBA" id="ARBA00022692"/>
    </source>
</evidence>
<dbReference type="PROSITE" id="PS50109">
    <property type="entry name" value="HIS_KIN"/>
    <property type="match status" value="1"/>
</dbReference>
<dbReference type="SUPFAM" id="SSF47384">
    <property type="entry name" value="Homodimeric domain of signal transducing histidine kinase"/>
    <property type="match status" value="1"/>
</dbReference>
<dbReference type="PROSITE" id="PS50885">
    <property type="entry name" value="HAMP"/>
    <property type="match status" value="1"/>
</dbReference>
<keyword evidence="6 11" id="KW-0812">Transmembrane</keyword>
<proteinExistence type="predicted"/>
<dbReference type="GO" id="GO:0000155">
    <property type="term" value="F:phosphorelay sensor kinase activity"/>
    <property type="evidence" value="ECO:0007669"/>
    <property type="project" value="InterPro"/>
</dbReference>
<dbReference type="InterPro" id="IPR004358">
    <property type="entry name" value="Sig_transdc_His_kin-like_C"/>
</dbReference>
<keyword evidence="4" id="KW-0597">Phosphoprotein</keyword>
<accession>A0AAW7XCM7</accession>
<evidence type="ECO:0000256" key="2">
    <source>
        <dbReference type="ARBA" id="ARBA00004370"/>
    </source>
</evidence>
<dbReference type="InterPro" id="IPR036097">
    <property type="entry name" value="HisK_dim/P_sf"/>
</dbReference>
<evidence type="ECO:0000313" key="15">
    <source>
        <dbReference type="Proteomes" id="UP001169760"/>
    </source>
</evidence>
<keyword evidence="7 14" id="KW-0418">Kinase</keyword>
<keyword evidence="10 11" id="KW-0472">Membrane</keyword>
<dbReference type="InterPro" id="IPR050428">
    <property type="entry name" value="TCS_sensor_his_kinase"/>
</dbReference>
<keyword evidence="5" id="KW-0808">Transferase</keyword>
<evidence type="ECO:0000256" key="11">
    <source>
        <dbReference type="SAM" id="Phobius"/>
    </source>
</evidence>
<dbReference type="InterPro" id="IPR003661">
    <property type="entry name" value="HisK_dim/P_dom"/>
</dbReference>
<evidence type="ECO:0000256" key="10">
    <source>
        <dbReference type="ARBA" id="ARBA00023136"/>
    </source>
</evidence>
<evidence type="ECO:0000256" key="9">
    <source>
        <dbReference type="ARBA" id="ARBA00023012"/>
    </source>
</evidence>
<feature type="domain" description="Histidine kinase" evidence="12">
    <location>
        <begin position="250"/>
        <end position="452"/>
    </location>
</feature>
<dbReference type="PRINTS" id="PR00344">
    <property type="entry name" value="BCTRLSENSOR"/>
</dbReference>
<dbReference type="InterPro" id="IPR003660">
    <property type="entry name" value="HAMP_dom"/>
</dbReference>
<dbReference type="InterPro" id="IPR003594">
    <property type="entry name" value="HATPase_dom"/>
</dbReference>
<protein>
    <recommendedName>
        <fullName evidence="3">histidine kinase</fullName>
        <ecNumber evidence="3">2.7.13.3</ecNumber>
    </recommendedName>
</protein>
<keyword evidence="8 11" id="KW-1133">Transmembrane helix</keyword>
<dbReference type="Pfam" id="PF00512">
    <property type="entry name" value="HisKA"/>
    <property type="match status" value="1"/>
</dbReference>
<feature type="domain" description="HAMP" evidence="13">
    <location>
        <begin position="189"/>
        <end position="242"/>
    </location>
</feature>
<comment type="subcellular location">
    <subcellularLocation>
        <location evidence="2">Membrane</location>
    </subcellularLocation>
</comment>
<dbReference type="SUPFAM" id="SSF55874">
    <property type="entry name" value="ATPase domain of HSP90 chaperone/DNA topoisomerase II/histidine kinase"/>
    <property type="match status" value="1"/>
</dbReference>
<dbReference type="InterPro" id="IPR005467">
    <property type="entry name" value="His_kinase_dom"/>
</dbReference>
<sequence>MDRKPAIRVWNSLRLRILVAFTLLSFICAIAYGVASDFISKVVNDQLFNWYALENAREIVEQDLRPESDRLRYFVEGNDIDAYNLISEKFGMNEPFTGEGFKGMEALANTDNLGNGERLYEFTFLNKGLQVVKVPRDDKFQYVIYDISDFTNVLSEDSFISDKNTKWLILPLTIFITAMGLLIGAIMSHRVMKPLIRLAKTVGDTDPEHIPKELSAQFFPDEVGTVARTIESLMVRIETYVEHERRFSREVSHELRTPVTSIHVSLELLESMSLSPQQRRLVDRIERANNEMSHLIQTFLLLGRDTLDYDDVRSITLYTFCDALVEKHRHVLQGKSVNVDIQVDPSLTITICDYLFETVVSNLIRNAFQYTQTGSVLIQADSSCIKIVDTGCGIPFDQLDRISQPYNKLQPEGIGLGLSIVQRIVEKLDWEFTISSDQSKGTVVTVVFDEKMKAG</sequence>
<dbReference type="SMART" id="SM00387">
    <property type="entry name" value="HATPase_c"/>
    <property type="match status" value="1"/>
</dbReference>
<gene>
    <name evidence="14" type="ORF">Q4521_18545</name>
</gene>
<comment type="catalytic activity">
    <reaction evidence="1">
        <text>ATP + protein L-histidine = ADP + protein N-phospho-L-histidine.</text>
        <dbReference type="EC" id="2.7.13.3"/>
    </reaction>
</comment>
<evidence type="ECO:0000259" key="13">
    <source>
        <dbReference type="PROSITE" id="PS50885"/>
    </source>
</evidence>
<dbReference type="CDD" id="cd00082">
    <property type="entry name" value="HisKA"/>
    <property type="match status" value="1"/>
</dbReference>
<evidence type="ECO:0000256" key="5">
    <source>
        <dbReference type="ARBA" id="ARBA00022679"/>
    </source>
</evidence>
<dbReference type="PANTHER" id="PTHR45436">
    <property type="entry name" value="SENSOR HISTIDINE KINASE YKOH"/>
    <property type="match status" value="1"/>
</dbReference>
<evidence type="ECO:0000313" key="14">
    <source>
        <dbReference type="EMBL" id="MDO6424493.1"/>
    </source>
</evidence>
<dbReference type="Proteomes" id="UP001169760">
    <property type="component" value="Unassembled WGS sequence"/>
</dbReference>
<dbReference type="Pfam" id="PF02518">
    <property type="entry name" value="HATPase_c"/>
    <property type="match status" value="1"/>
</dbReference>
<dbReference type="EMBL" id="JAUOPB010000015">
    <property type="protein sequence ID" value="MDO6424493.1"/>
    <property type="molecule type" value="Genomic_DNA"/>
</dbReference>
<comment type="caution">
    <text evidence="14">The sequence shown here is derived from an EMBL/GenBank/DDBJ whole genome shotgun (WGS) entry which is preliminary data.</text>
</comment>
<reference evidence="14" key="1">
    <citation type="submission" date="2023-07" db="EMBL/GenBank/DDBJ databases">
        <title>Genome content predicts the carbon catabolic preferences of heterotrophic bacteria.</title>
        <authorList>
            <person name="Gralka M."/>
        </authorList>
    </citation>
    <scope>NUCLEOTIDE SEQUENCE</scope>
    <source>
        <strain evidence="14">I3M17_2</strain>
    </source>
</reference>
<feature type="transmembrane region" description="Helical" evidence="11">
    <location>
        <begin position="167"/>
        <end position="187"/>
    </location>
</feature>
<keyword evidence="9" id="KW-0902">Two-component regulatory system</keyword>
<dbReference type="GO" id="GO:0005886">
    <property type="term" value="C:plasma membrane"/>
    <property type="evidence" value="ECO:0007669"/>
    <property type="project" value="TreeGrafter"/>
</dbReference>
<organism evidence="14 15">
    <name type="scientific">Saccharophagus degradans</name>
    <dbReference type="NCBI Taxonomy" id="86304"/>
    <lineage>
        <taxon>Bacteria</taxon>
        <taxon>Pseudomonadati</taxon>
        <taxon>Pseudomonadota</taxon>
        <taxon>Gammaproteobacteria</taxon>
        <taxon>Cellvibrionales</taxon>
        <taxon>Cellvibrionaceae</taxon>
        <taxon>Saccharophagus</taxon>
    </lineage>
</organism>
<dbReference type="SMART" id="SM00388">
    <property type="entry name" value="HisKA"/>
    <property type="match status" value="1"/>
</dbReference>
<dbReference type="Gene3D" id="6.10.340.10">
    <property type="match status" value="1"/>
</dbReference>
<evidence type="ECO:0000256" key="1">
    <source>
        <dbReference type="ARBA" id="ARBA00000085"/>
    </source>
</evidence>
<dbReference type="PANTHER" id="PTHR45436:SF16">
    <property type="entry name" value="HISTIDINE KINASE"/>
    <property type="match status" value="1"/>
</dbReference>
<name>A0AAW7XCM7_9GAMM</name>
<dbReference type="AlphaFoldDB" id="A0AAW7XCM7"/>
<evidence type="ECO:0000256" key="3">
    <source>
        <dbReference type="ARBA" id="ARBA00012438"/>
    </source>
</evidence>
<dbReference type="RefSeq" id="WP_303493779.1">
    <property type="nucleotide sequence ID" value="NZ_JAUOPB010000015.1"/>
</dbReference>
<dbReference type="Gene3D" id="3.30.565.10">
    <property type="entry name" value="Histidine kinase-like ATPase, C-terminal domain"/>
    <property type="match status" value="1"/>
</dbReference>
<evidence type="ECO:0000256" key="7">
    <source>
        <dbReference type="ARBA" id="ARBA00022777"/>
    </source>
</evidence>
<evidence type="ECO:0000256" key="4">
    <source>
        <dbReference type="ARBA" id="ARBA00022553"/>
    </source>
</evidence>
<dbReference type="InterPro" id="IPR036890">
    <property type="entry name" value="HATPase_C_sf"/>
</dbReference>